<sequence>MFYFSIQRIIDLSIAQVQLILLQHARIFDMTKKTNEAASGRFDYDALNIGAQSKRALETTASNIQALGRRSTEQAFELGDLLEQASALVEPGTFEKWVSQRCDISSKTARNYRSVARNLAPYRTRAVELAVSPTVLFHLASAPEEKIEAALAHAEEHEGIRVSEVKALLADGADPSFKEVTSTELADIGGLSGLRALIDLKSKSGVAAFVDSASALAKTVEDTLQSKPQGKRLQKAALVPVLEPLARAAKRSLGNVLLLDAPGDVDVRKLSESELPANSRWYKVFSTLDKLGKREAWPEAKELEIWLSQSVLPLLDWATSRTKQPEWPLEAAVASNSLDKVMRSGLEALGGVVRVDAPSLDPSEDEDETLEDYVPPAMFTRSGGASEAIGSNVLSFGSTEGLSGLRKPKALTRKPAETSAD</sequence>
<feature type="region of interest" description="Disordered" evidence="1">
    <location>
        <begin position="398"/>
        <end position="421"/>
    </location>
</feature>
<organism evidence="2 3">
    <name type="scientific">Rhizobium anhuiense</name>
    <dbReference type="NCBI Taxonomy" id="1184720"/>
    <lineage>
        <taxon>Bacteria</taxon>
        <taxon>Pseudomonadati</taxon>
        <taxon>Pseudomonadota</taxon>
        <taxon>Alphaproteobacteria</taxon>
        <taxon>Hyphomicrobiales</taxon>
        <taxon>Rhizobiaceae</taxon>
        <taxon>Rhizobium/Agrobacterium group</taxon>
        <taxon>Rhizobium</taxon>
    </lineage>
</organism>
<evidence type="ECO:0000313" key="3">
    <source>
        <dbReference type="Proteomes" id="UP000273611"/>
    </source>
</evidence>
<evidence type="ECO:0000256" key="1">
    <source>
        <dbReference type="SAM" id="MobiDB-lite"/>
    </source>
</evidence>
<evidence type="ECO:0008006" key="4">
    <source>
        <dbReference type="Google" id="ProtNLM"/>
    </source>
</evidence>
<evidence type="ECO:0000313" key="2">
    <source>
        <dbReference type="EMBL" id="RUM02025.1"/>
    </source>
</evidence>
<dbReference type="EMBL" id="RIBW01000004">
    <property type="protein sequence ID" value="RUM02025.1"/>
    <property type="molecule type" value="Genomic_DNA"/>
</dbReference>
<name>A0A3S0QSJ6_9HYPH</name>
<gene>
    <name evidence="2" type="ORF">EEQ99_13250</name>
</gene>
<accession>A0A3S0QSJ6</accession>
<dbReference type="AlphaFoldDB" id="A0A3S0QSJ6"/>
<proteinExistence type="predicted"/>
<dbReference type="Proteomes" id="UP000273611">
    <property type="component" value="Unassembled WGS sequence"/>
</dbReference>
<protein>
    <recommendedName>
        <fullName evidence="4">DUF3102 domain-containing protein</fullName>
    </recommendedName>
</protein>
<reference evidence="2 3" key="1">
    <citation type="journal article" date="2015" name="Int. J. Syst. Evol. Microbiol.">
        <title>Rhizobium anhuiense sp. nov., isolated from effective nodules of Vicia faba and Pisum sativum.</title>
        <authorList>
            <person name="Zhang Y.J."/>
            <person name="Zheng W.T."/>
            <person name="Everall I."/>
            <person name="Young J.P."/>
            <person name="Zhang X.X."/>
            <person name="Tian C.F."/>
            <person name="Sui X.H."/>
            <person name="Wang E.T."/>
            <person name="Chen W.X."/>
        </authorList>
    </citation>
    <scope>NUCLEOTIDE SEQUENCE [LARGE SCALE GENOMIC DNA]</scope>
    <source>
        <strain evidence="2 3">CCBAU 23252</strain>
    </source>
</reference>
<comment type="caution">
    <text evidence="2">The sequence shown here is derived from an EMBL/GenBank/DDBJ whole genome shotgun (WGS) entry which is preliminary data.</text>
</comment>